<evidence type="ECO:0000313" key="3">
    <source>
        <dbReference type="Proteomes" id="UP000187406"/>
    </source>
</evidence>
<dbReference type="PANTHER" id="PTHR33199:SF4">
    <property type="entry name" value="OS02G0736300 PROTEIN"/>
    <property type="match status" value="1"/>
</dbReference>
<comment type="caution">
    <text evidence="2">The sequence shown here is derived from an EMBL/GenBank/DDBJ whole genome shotgun (WGS) entry which is preliminary data.</text>
</comment>
<dbReference type="EMBL" id="BDDD01001509">
    <property type="protein sequence ID" value="GAV76590.1"/>
    <property type="molecule type" value="Genomic_DNA"/>
</dbReference>
<dbReference type="SMART" id="SM00457">
    <property type="entry name" value="MACPF"/>
    <property type="match status" value="1"/>
</dbReference>
<dbReference type="PANTHER" id="PTHR33199">
    <property type="entry name" value="MACPF DOMAIN-CONTAINING PROTEIN CAD1"/>
    <property type="match status" value="1"/>
</dbReference>
<gene>
    <name evidence="2" type="ORF">CFOL_v3_20063</name>
</gene>
<dbReference type="InterPro" id="IPR020864">
    <property type="entry name" value="MACPF"/>
</dbReference>
<protein>
    <submittedName>
        <fullName evidence="2">MACPF domain-containing protein</fullName>
    </submittedName>
</protein>
<dbReference type="GO" id="GO:0005886">
    <property type="term" value="C:plasma membrane"/>
    <property type="evidence" value="ECO:0007669"/>
    <property type="project" value="TreeGrafter"/>
</dbReference>
<sequence>MSNGIVERAINSLGKGFDLTSDFRLKYCKGKERLVLLNETHNKEIMLPAGFGSIKDVSIDIKCDKGDLTRHQSDILDFNQMSENFNQKSSVQGKIPSGLFNAMFGFQSDSWAIDAANTKYLGLDGYSIVLFGVHIDRYPLLLCDQVRNAVPSSWDPCALARFIEKYGTHIIVGLGVGGQDAVLVRQDRSSNVKPSELKQHLDELGDELFTGTCNFTPKMKEHKYKVPQAFNVFDPQSVALNSSSSTISTKNGITVTCFKRGGDASVNSHCEWLLTVPAVPDAIHFDFIPITSLLKGVPGNGFLSHAINLYLRYKPPIADLQYFLYFQTHKIWAPIYSELPMGPVTNLTKTSPALHFNLMGPKLYVNTSQVTSGMMPVTGMRLYLEGMKCNRLSIHLQHLSCIPTMLENKIDDARIWRGSEDIAVHDQFIEAIHRKKFSHVCTARVKYNPKWTTRKDVAYVVTGAQLHV</sequence>
<dbReference type="PROSITE" id="PS51412">
    <property type="entry name" value="MACPF_2"/>
    <property type="match status" value="1"/>
</dbReference>
<dbReference type="OrthoDB" id="1366754at2759"/>
<name>A0A1Q3C8M6_CEPFO</name>
<dbReference type="Proteomes" id="UP000187406">
    <property type="component" value="Unassembled WGS sequence"/>
</dbReference>
<dbReference type="Pfam" id="PF01823">
    <property type="entry name" value="MACPF"/>
    <property type="match status" value="1"/>
</dbReference>
<dbReference type="AlphaFoldDB" id="A0A1Q3C8M6"/>
<dbReference type="STRING" id="3775.A0A1Q3C8M6"/>
<dbReference type="GO" id="GO:2000031">
    <property type="term" value="P:regulation of salicylic acid mediated signaling pathway"/>
    <property type="evidence" value="ECO:0007669"/>
    <property type="project" value="InterPro"/>
</dbReference>
<keyword evidence="3" id="KW-1185">Reference proteome</keyword>
<dbReference type="InParanoid" id="A0A1Q3C8M6"/>
<evidence type="ECO:0000313" key="2">
    <source>
        <dbReference type="EMBL" id="GAV76590.1"/>
    </source>
</evidence>
<accession>A0A1Q3C8M6</accession>
<dbReference type="InterPro" id="IPR044663">
    <property type="entry name" value="CAD1/NSL1-like"/>
</dbReference>
<organism evidence="2 3">
    <name type="scientific">Cephalotus follicularis</name>
    <name type="common">Albany pitcher plant</name>
    <dbReference type="NCBI Taxonomy" id="3775"/>
    <lineage>
        <taxon>Eukaryota</taxon>
        <taxon>Viridiplantae</taxon>
        <taxon>Streptophyta</taxon>
        <taxon>Embryophyta</taxon>
        <taxon>Tracheophyta</taxon>
        <taxon>Spermatophyta</taxon>
        <taxon>Magnoliopsida</taxon>
        <taxon>eudicotyledons</taxon>
        <taxon>Gunneridae</taxon>
        <taxon>Pentapetalae</taxon>
        <taxon>rosids</taxon>
        <taxon>fabids</taxon>
        <taxon>Oxalidales</taxon>
        <taxon>Cephalotaceae</taxon>
        <taxon>Cephalotus</taxon>
    </lineage>
</organism>
<dbReference type="GO" id="GO:0009626">
    <property type="term" value="P:plant-type hypersensitive response"/>
    <property type="evidence" value="ECO:0007669"/>
    <property type="project" value="TreeGrafter"/>
</dbReference>
<reference evidence="3" key="1">
    <citation type="submission" date="2016-04" db="EMBL/GenBank/DDBJ databases">
        <title>Cephalotus genome sequencing.</title>
        <authorList>
            <person name="Fukushima K."/>
            <person name="Hasebe M."/>
            <person name="Fang X."/>
        </authorList>
    </citation>
    <scope>NUCLEOTIDE SEQUENCE [LARGE SCALE GENOMIC DNA]</scope>
    <source>
        <strain evidence="3">cv. St1</strain>
    </source>
</reference>
<proteinExistence type="predicted"/>
<evidence type="ECO:0000259" key="1">
    <source>
        <dbReference type="PROSITE" id="PS51412"/>
    </source>
</evidence>
<dbReference type="FunCoup" id="A0A1Q3C8M6">
    <property type="interactions" value="347"/>
</dbReference>
<feature type="domain" description="MACPF" evidence="1">
    <location>
        <begin position="1"/>
        <end position="324"/>
    </location>
</feature>